<reference evidence="1 2" key="1">
    <citation type="submission" date="2018-03" db="EMBL/GenBank/DDBJ databases">
        <title>Genomes of Pezizomycetes fungi and the evolution of truffles.</title>
        <authorList>
            <person name="Murat C."/>
            <person name="Payen T."/>
            <person name="Noel B."/>
            <person name="Kuo A."/>
            <person name="Martin F.M."/>
        </authorList>
    </citation>
    <scope>NUCLEOTIDE SEQUENCE [LARGE SCALE GENOMIC DNA]</scope>
    <source>
        <strain evidence="1">091103-1</strain>
    </source>
</reference>
<comment type="caution">
    <text evidence="1">The sequence shown here is derived from an EMBL/GenBank/DDBJ whole genome shotgun (WGS) entry which is preliminary data.</text>
</comment>
<dbReference type="STRING" id="42249.A0A317SS92"/>
<evidence type="ECO:0000313" key="1">
    <source>
        <dbReference type="EMBL" id="PWW77375.1"/>
    </source>
</evidence>
<evidence type="ECO:0000313" key="2">
    <source>
        <dbReference type="Proteomes" id="UP000246991"/>
    </source>
</evidence>
<gene>
    <name evidence="1" type="ORF">C7212DRAFT_276654</name>
</gene>
<protein>
    <recommendedName>
        <fullName evidence="3">Restriction endonuclease domain-containing protein</fullName>
    </recommendedName>
</protein>
<organism evidence="1 2">
    <name type="scientific">Tuber magnatum</name>
    <name type="common">white Piedmont truffle</name>
    <dbReference type="NCBI Taxonomy" id="42249"/>
    <lineage>
        <taxon>Eukaryota</taxon>
        <taxon>Fungi</taxon>
        <taxon>Dikarya</taxon>
        <taxon>Ascomycota</taxon>
        <taxon>Pezizomycotina</taxon>
        <taxon>Pezizomycetes</taxon>
        <taxon>Pezizales</taxon>
        <taxon>Tuberaceae</taxon>
        <taxon>Tuber</taxon>
    </lineage>
</organism>
<dbReference type="OrthoDB" id="76567at2759"/>
<proteinExistence type="predicted"/>
<evidence type="ECO:0008006" key="3">
    <source>
        <dbReference type="Google" id="ProtNLM"/>
    </source>
</evidence>
<name>A0A317SS92_9PEZI</name>
<keyword evidence="2" id="KW-1185">Reference proteome</keyword>
<dbReference type="EMBL" id="PYWC01000023">
    <property type="protein sequence ID" value="PWW77375.1"/>
    <property type="molecule type" value="Genomic_DNA"/>
</dbReference>
<dbReference type="AlphaFoldDB" id="A0A317SS92"/>
<accession>A0A317SS92</accession>
<dbReference type="Proteomes" id="UP000246991">
    <property type="component" value="Unassembled WGS sequence"/>
</dbReference>
<sequence>MYLNHEQALIVKVMVGRTHEFANRRFAGIVLEKSYEMGLRREFFDLGSTTLVTPSGRKEGDSIFAPGTLRPREDSWPTLAIECGVSQSLARFVVDSHWWLANSGGEVKIVILISVSKEAKSIHFEKWETVAVPNPRVTRANPHAFRATPTKMQELDIDGDVVTGAPLRLEFEKIMLRPPQAGEGDMVFDMQQLAEYAADLWSYNQ</sequence>